<feature type="compositionally biased region" description="Basic residues" evidence="7">
    <location>
        <begin position="43"/>
        <end position="53"/>
    </location>
</feature>
<feature type="compositionally biased region" description="Polar residues" evidence="7">
    <location>
        <begin position="1732"/>
        <end position="1751"/>
    </location>
</feature>
<feature type="region of interest" description="Disordered" evidence="7">
    <location>
        <begin position="1113"/>
        <end position="1132"/>
    </location>
</feature>
<evidence type="ECO:0000256" key="5">
    <source>
        <dbReference type="ARBA" id="ARBA00023242"/>
    </source>
</evidence>
<feature type="compositionally biased region" description="Low complexity" evidence="7">
    <location>
        <begin position="65"/>
        <end position="77"/>
    </location>
</feature>
<proteinExistence type="predicted"/>
<evidence type="ECO:0000256" key="2">
    <source>
        <dbReference type="ARBA" id="ARBA00004574"/>
    </source>
</evidence>
<feature type="region of interest" description="Disordered" evidence="7">
    <location>
        <begin position="1"/>
        <end position="78"/>
    </location>
</feature>
<feature type="region of interest" description="Disordered" evidence="7">
    <location>
        <begin position="1222"/>
        <end position="1279"/>
    </location>
</feature>
<feature type="compositionally biased region" description="Polar residues" evidence="7">
    <location>
        <begin position="1269"/>
        <end position="1279"/>
    </location>
</feature>
<dbReference type="InterPro" id="IPR022031">
    <property type="entry name" value="Rif1_N"/>
</dbReference>
<feature type="compositionally biased region" description="Basic residues" evidence="7">
    <location>
        <begin position="1673"/>
        <end position="1682"/>
    </location>
</feature>
<keyword evidence="4" id="KW-0779">Telomere</keyword>
<reference evidence="9" key="1">
    <citation type="journal article" date="2020" name="Stud. Mycol.">
        <title>101 Dothideomycetes genomes: a test case for predicting lifestyles and emergence of pathogens.</title>
        <authorList>
            <person name="Haridas S."/>
            <person name="Albert R."/>
            <person name="Binder M."/>
            <person name="Bloem J."/>
            <person name="Labutti K."/>
            <person name="Salamov A."/>
            <person name="Andreopoulos B."/>
            <person name="Baker S."/>
            <person name="Barry K."/>
            <person name="Bills G."/>
            <person name="Bluhm B."/>
            <person name="Cannon C."/>
            <person name="Castanera R."/>
            <person name="Culley D."/>
            <person name="Daum C."/>
            <person name="Ezra D."/>
            <person name="Gonzalez J."/>
            <person name="Henrissat B."/>
            <person name="Kuo A."/>
            <person name="Liang C."/>
            <person name="Lipzen A."/>
            <person name="Lutzoni F."/>
            <person name="Magnuson J."/>
            <person name="Mondo S."/>
            <person name="Nolan M."/>
            <person name="Ohm R."/>
            <person name="Pangilinan J."/>
            <person name="Park H.-J."/>
            <person name="Ramirez L."/>
            <person name="Alfaro M."/>
            <person name="Sun H."/>
            <person name="Tritt A."/>
            <person name="Yoshinaga Y."/>
            <person name="Zwiers L.-H."/>
            <person name="Turgeon B."/>
            <person name="Goodwin S."/>
            <person name="Spatafora J."/>
            <person name="Crous P."/>
            <person name="Grigoriev I."/>
        </authorList>
    </citation>
    <scope>NUCLEOTIDE SEQUENCE</scope>
    <source>
        <strain evidence="9">CBS 269.34</strain>
    </source>
</reference>
<dbReference type="EMBL" id="MU004190">
    <property type="protein sequence ID" value="KAF2494756.1"/>
    <property type="molecule type" value="Genomic_DNA"/>
</dbReference>
<evidence type="ECO:0000256" key="1">
    <source>
        <dbReference type="ARBA" id="ARBA00004123"/>
    </source>
</evidence>
<keyword evidence="6" id="KW-0131">Cell cycle</keyword>
<evidence type="ECO:0000256" key="6">
    <source>
        <dbReference type="ARBA" id="ARBA00023306"/>
    </source>
</evidence>
<accession>A0A6A6QRF5</accession>
<dbReference type="PANTHER" id="PTHR22928">
    <property type="entry name" value="TELOMERE-ASSOCIATED PROTEIN RIF1"/>
    <property type="match status" value="1"/>
</dbReference>
<organism evidence="9 10">
    <name type="scientific">Lophium mytilinum</name>
    <dbReference type="NCBI Taxonomy" id="390894"/>
    <lineage>
        <taxon>Eukaryota</taxon>
        <taxon>Fungi</taxon>
        <taxon>Dikarya</taxon>
        <taxon>Ascomycota</taxon>
        <taxon>Pezizomycotina</taxon>
        <taxon>Dothideomycetes</taxon>
        <taxon>Pleosporomycetidae</taxon>
        <taxon>Mytilinidiales</taxon>
        <taxon>Mytilinidiaceae</taxon>
        <taxon>Lophium</taxon>
    </lineage>
</organism>
<protein>
    <recommendedName>
        <fullName evidence="8">Telomere-associated protein Rif1 N-terminal domain-containing protein</fullName>
    </recommendedName>
</protein>
<feature type="domain" description="Telomere-associated protein Rif1 N-terminal" evidence="8">
    <location>
        <begin position="161"/>
        <end position="533"/>
    </location>
</feature>
<evidence type="ECO:0000256" key="4">
    <source>
        <dbReference type="ARBA" id="ARBA00022895"/>
    </source>
</evidence>
<evidence type="ECO:0000313" key="9">
    <source>
        <dbReference type="EMBL" id="KAF2494756.1"/>
    </source>
</evidence>
<gene>
    <name evidence="9" type="ORF">BU16DRAFT_527744</name>
</gene>
<feature type="region of interest" description="Disordered" evidence="7">
    <location>
        <begin position="1138"/>
        <end position="1167"/>
    </location>
</feature>
<comment type="subcellular location">
    <subcellularLocation>
        <location evidence="2">Chromosome</location>
        <location evidence="2">Telomere</location>
    </subcellularLocation>
    <subcellularLocation>
        <location evidence="1">Nucleus</location>
    </subcellularLocation>
</comment>
<feature type="compositionally biased region" description="Polar residues" evidence="7">
    <location>
        <begin position="1222"/>
        <end position="1241"/>
    </location>
</feature>
<feature type="region of interest" description="Disordered" evidence="7">
    <location>
        <begin position="1425"/>
        <end position="1606"/>
    </location>
</feature>
<feature type="compositionally biased region" description="Basic and acidic residues" evidence="7">
    <location>
        <begin position="1452"/>
        <end position="1463"/>
    </location>
</feature>
<feature type="compositionally biased region" description="Low complexity" evidence="7">
    <location>
        <begin position="1540"/>
        <end position="1557"/>
    </location>
</feature>
<dbReference type="GO" id="GO:0005634">
    <property type="term" value="C:nucleus"/>
    <property type="evidence" value="ECO:0007669"/>
    <property type="project" value="UniProtKB-SubCell"/>
</dbReference>
<keyword evidence="5" id="KW-0539">Nucleus</keyword>
<dbReference type="GO" id="GO:0140445">
    <property type="term" value="C:chromosome, telomeric repeat region"/>
    <property type="evidence" value="ECO:0007669"/>
    <property type="project" value="TreeGrafter"/>
</dbReference>
<feature type="compositionally biased region" description="Polar residues" evidence="7">
    <location>
        <begin position="1138"/>
        <end position="1156"/>
    </location>
</feature>
<dbReference type="GO" id="GO:0000723">
    <property type="term" value="P:telomere maintenance"/>
    <property type="evidence" value="ECO:0007669"/>
    <property type="project" value="TreeGrafter"/>
</dbReference>
<feature type="compositionally biased region" description="Polar residues" evidence="7">
    <location>
        <begin position="1808"/>
        <end position="1825"/>
    </location>
</feature>
<feature type="region of interest" description="Disordered" evidence="7">
    <location>
        <begin position="1626"/>
        <end position="1751"/>
    </location>
</feature>
<feature type="region of interest" description="Disordered" evidence="7">
    <location>
        <begin position="1772"/>
        <end position="1825"/>
    </location>
</feature>
<feature type="region of interest" description="Disordered" evidence="7">
    <location>
        <begin position="1300"/>
        <end position="1319"/>
    </location>
</feature>
<dbReference type="OrthoDB" id="5399929at2759"/>
<evidence type="ECO:0000256" key="7">
    <source>
        <dbReference type="SAM" id="MobiDB-lite"/>
    </source>
</evidence>
<evidence type="ECO:0000313" key="10">
    <source>
        <dbReference type="Proteomes" id="UP000799750"/>
    </source>
</evidence>
<feature type="compositionally biased region" description="Basic and acidic residues" evidence="7">
    <location>
        <begin position="1122"/>
        <end position="1131"/>
    </location>
</feature>
<keyword evidence="3" id="KW-0158">Chromosome</keyword>
<dbReference type="PANTHER" id="PTHR22928:SF3">
    <property type="entry name" value="TELOMERE-ASSOCIATED PROTEIN RIF1"/>
    <property type="match status" value="1"/>
</dbReference>
<keyword evidence="10" id="KW-1185">Reference proteome</keyword>
<evidence type="ECO:0000256" key="3">
    <source>
        <dbReference type="ARBA" id="ARBA00022454"/>
    </source>
</evidence>
<sequence length="1908" mass="211525">MVFSFAHHPPTPPRDKRLNQDIDDILDAFDTPFTIEDDEKPTRSKPIKSKPVQRKLFVDTPPEQSPSSSADSDPSRVAARRKQVIFNDVLPPPHQWSSPQNPLRPLPQTRVNAPLKSILKPYDPTITFRRSINLNSTEFEPISAHTFDSFAEMLESVVKQLAQDLRAPRLDAYSTLSNTLKALEDKPDEKSLENKMGLLSQFIQRDMVAVTATGAPDTNLSNQAIKLLMALVRIPAAVAAMADDFCSFTIDRAIQVAEDPECSKSSINHHLGLLTLQNFSTRSMTSTRAERILAVLENITERVSGYGVQAYRLRVYRKLVRQAPEVMAARTLYWFKVVVKSMLSGQNDVRTSALEVAKLAGIEFVDRRQVSKAVTDYLNTTQADGASIKVEYLIGRFTDMLSKKSEAHLVPEIWGAITLFLRPALEGNTWSQLNIWLKVLNEIITSCTDYQVNYQTTLAFGYLVFVTNLDGNTRNSLSKMLAAIPLLQLDRKGRSSNGKQSKEVSIAGSWTLLYYSLRPSASAQELTRYWKEFLHGAWIELVLVPRYADLACRMLSYLFGYGPAKIWNGRRVERSRLITVEELPRLDPKWIRANMSLVLDFVEACLCRATYSKNSILEENSLMRMWSCLMDSLAEAGSKEVKASMELKDAIARVVNMYRRLWAKHTSTPAMKSEEEEDWVSLFRFLFETSMEKLGAVHFADKFLTRNNNEDLEAAPTPSHRSRIQGAYQSPLLHMVDLLANQSEGKLSDTHRLDLVKWVIEPCLASKNTRSLKLELLMECADLVRESKETCMAANIWQTVAKYAKTTLEDYPLDTAEKQSRHLGEEYEVVIKILTQGLRYSTPQASSVAKDLLVCLSEKIRAEAGTGAIVLALVERLSEDISGQAKGERINNSLVYGATLLRQLPESINRRAVEDGRKSLWGASPMPPRTFDFDPYKRFYKTIVVLLSSAYGNLDLLDVLTFKEFVSAFSASIQKCPIALLGFYLRRIQAGVIIWVQDAGRKLQTKNTRMTDIYRSIVSMWQTINEALKKLPKKDSSTLSALSPLVASGFLSRRRELTNDSVGTWNSTFGNEETLEYPAEVKRALSRLTPMIDLQLPGFPHDEDQDSVASFYDSEVEQSQSEVEKSTDIVRETSPTLRTITTTAPLKSPASASISRGRTPLGQLPRARLRHDDSQIFFEEITSEPSDSIVQQSQVLTDRQLEVWEKQRATAAMFPDIQSSPVAELPRSSTGVTRLNLTSDLPNVDSDDALHTPMKGRKSLGPMDYYVGSSPTPRNRSRTKQIMSDTSVATPNAVRTVQVTVPSEDDPPSSPPGMETTQESLGSYIPETASDAAGMVEDSFEYRQVEKDVAHDLTDEIEVHEPTEIDSSVFIGPLRRAGSVEEDIQVNNEAADLTPEEDEDLPSPNPESQLAAQITTDMEALNKRSIEVTSVESSRDLQQIAKADDAASTILREGKADAKKQLEKSQSGNPDDSSPLPDPAYIAVESSPDRGTPAPQDNQSTTSEDMSRVGDSFTAADSSFHTAVDMPRKTSVTNVRRSFRNTPSSPTQSSPRSTRNTLLSSQATAKASRKRKESPMVALATKRARKQSTTRQTPVPSIRRTPSFVNSAGDEEILDCIVVDMNSPLTRGSASIPAEQQPRVVVTPASSPAPTAKIEGSATTNKMMPPPPSSAPVKRKPGRPRKVVTESQSAEKPTRSTKRSVRLSAPELGRSVSDRTHDLVNETPAPKRVKRTASQDISRATSLAPSETSSHASITRILDHVAIAPTPQALRDEAVHPPSSPIRAQHDESSPTNREAAQKSVRRPSAVPETTTNAQASPQISCFPSRISTPLKRTADAMAADAPATPSQAQTPLGRIMATPSSILAKLKKIMADCSQMVLGSQEEREFDDVLFNIRTKVHDAGRRGRDT</sequence>
<evidence type="ECO:0000259" key="8">
    <source>
        <dbReference type="Pfam" id="PF12231"/>
    </source>
</evidence>
<name>A0A6A6QRF5_9PEZI</name>
<dbReference type="Proteomes" id="UP000799750">
    <property type="component" value="Unassembled WGS sequence"/>
</dbReference>
<dbReference type="Pfam" id="PF12231">
    <property type="entry name" value="Rif1_N"/>
    <property type="match status" value="1"/>
</dbReference>
<feature type="compositionally biased region" description="Polar residues" evidence="7">
    <location>
        <begin position="1495"/>
        <end position="1504"/>
    </location>
</feature>